<organism evidence="2 3">
    <name type="scientific">Thioploca ingrica</name>
    <dbReference type="NCBI Taxonomy" id="40754"/>
    <lineage>
        <taxon>Bacteria</taxon>
        <taxon>Pseudomonadati</taxon>
        <taxon>Pseudomonadota</taxon>
        <taxon>Gammaproteobacteria</taxon>
        <taxon>Thiotrichales</taxon>
        <taxon>Thiotrichaceae</taxon>
        <taxon>Thioploca</taxon>
    </lineage>
</organism>
<dbReference type="STRING" id="40754.THII_0374"/>
<sequence length="563" mass="59743">MRKNNVLLAAAITATLVVSMNASYAEVANYPTGCVDATGTTSSTFPCNTLYTSNTVVGSVVPITDATKGVIYGTHLFGASGNDVVLPAETSGYAAVQFVVEGTPSKRLQLRATLDGAEFKVVGTNPAVTSPDLKFISPNGTTDPTPVNSAKSCTTDKKQCQWQFGDDATTLLKTGDSFYILYRITKAQANLATAGGQVKMTVDFGVVGNPQIMGTKTIVVATSQEPFKVFFEGTGNTDIKVAVADESKSFIMSKPDTTLLPNSSEAVFGYMSILNEVNVKSDNGYSDWALGSTDKVDQTIKTTLTIDDEGQFTASLTNSTGSVYLSTKGGTEQIKAESVKETAAVWELSDTELATLAGECDFKKKTSKCIPIVIKADGKTAINVPPEQGPKAVFNLSYDKSTSQDNLIYPGKDDPEQRLSRYRQDGTSCWVYNVPSPIAQDEINIRVINDSKIVPPGDDCVWGSLYGKDGKLVGNKTPLGCTTAKGTLYLTSTTGKLADLISGLTAGRGTMLITSTLAKMEVMAMLRLKSPPCFRNTDSNCSATNSNPLTNLSTGAHGVSCFN</sequence>
<proteinExistence type="predicted"/>
<accession>A0A090BU86</accession>
<feature type="chain" id="PRO_5001853300" evidence="1">
    <location>
        <begin position="26"/>
        <end position="563"/>
    </location>
</feature>
<keyword evidence="1" id="KW-0732">Signal</keyword>
<dbReference type="Proteomes" id="UP000031623">
    <property type="component" value="Chromosome"/>
</dbReference>
<name>A0A090BU86_9GAMM</name>
<dbReference type="EMBL" id="AP014633">
    <property type="protein sequence ID" value="BAP54671.1"/>
    <property type="molecule type" value="Genomic_DNA"/>
</dbReference>
<reference evidence="2" key="1">
    <citation type="journal article" date="2014" name="ISME J.">
        <title>Ecophysiology of Thioploca ingrica as revealed by the complete genome sequence supplemented with proteomic evidence.</title>
        <authorList>
            <person name="Kojima H."/>
            <person name="Ogura Y."/>
            <person name="Yamamoto N."/>
            <person name="Togashi T."/>
            <person name="Mori H."/>
            <person name="Watanabe T."/>
            <person name="Nemoto F."/>
            <person name="Kurokawa K."/>
            <person name="Hayashi T."/>
            <person name="Fukui M."/>
        </authorList>
    </citation>
    <scope>NUCLEOTIDE SEQUENCE [LARGE SCALE GENOMIC DNA]</scope>
</reference>
<gene>
    <name evidence="2" type="ORF">THII_0374</name>
</gene>
<dbReference type="HOGENOM" id="CLU_483891_0_0_6"/>
<dbReference type="KEGG" id="tig:THII_0374"/>
<dbReference type="OrthoDB" id="7019691at2"/>
<feature type="signal peptide" evidence="1">
    <location>
        <begin position="1"/>
        <end position="25"/>
    </location>
</feature>
<evidence type="ECO:0000313" key="2">
    <source>
        <dbReference type="EMBL" id="BAP54671.1"/>
    </source>
</evidence>
<keyword evidence="3" id="KW-1185">Reference proteome</keyword>
<protein>
    <submittedName>
        <fullName evidence="2">Secreted protein</fullName>
    </submittedName>
</protein>
<evidence type="ECO:0000256" key="1">
    <source>
        <dbReference type="SAM" id="SignalP"/>
    </source>
</evidence>
<evidence type="ECO:0000313" key="3">
    <source>
        <dbReference type="Proteomes" id="UP000031623"/>
    </source>
</evidence>
<dbReference type="AlphaFoldDB" id="A0A090BU86"/>